<dbReference type="RefSeq" id="WP_089964446.1">
    <property type="nucleotide sequence ID" value="NZ_FOCQ01000001.1"/>
</dbReference>
<dbReference type="InterPro" id="IPR024623">
    <property type="entry name" value="YtxH"/>
</dbReference>
<sequence>MGDQNNGIQLRDFLIGALFGGLVGAAVVLLTTPKTGREMREDLSKSLETAKEKSAGVVDKLIEVRNLLGNTLSERNRTIPIRRVTKIASKETAMKNRFPDVEAEEIHSDRLRVD</sequence>
<keyword evidence="1" id="KW-0472">Membrane</keyword>
<accession>A0A1H8AGT5</accession>
<dbReference type="Proteomes" id="UP000199695">
    <property type="component" value="Unassembled WGS sequence"/>
</dbReference>
<evidence type="ECO:0000256" key="1">
    <source>
        <dbReference type="SAM" id="Phobius"/>
    </source>
</evidence>
<feature type="transmembrane region" description="Helical" evidence="1">
    <location>
        <begin position="13"/>
        <end position="31"/>
    </location>
</feature>
<protein>
    <submittedName>
        <fullName evidence="2">Gas vesicle protein</fullName>
    </submittedName>
</protein>
<keyword evidence="1" id="KW-1133">Transmembrane helix</keyword>
<dbReference type="Pfam" id="PF12732">
    <property type="entry name" value="YtxH"/>
    <property type="match status" value="1"/>
</dbReference>
<evidence type="ECO:0000313" key="2">
    <source>
        <dbReference type="EMBL" id="SEM69753.1"/>
    </source>
</evidence>
<organism evidence="2 3">
    <name type="scientific">Lihuaxuella thermophila</name>
    <dbReference type="NCBI Taxonomy" id="1173111"/>
    <lineage>
        <taxon>Bacteria</taxon>
        <taxon>Bacillati</taxon>
        <taxon>Bacillota</taxon>
        <taxon>Bacilli</taxon>
        <taxon>Bacillales</taxon>
        <taxon>Thermoactinomycetaceae</taxon>
        <taxon>Lihuaxuella</taxon>
    </lineage>
</organism>
<name>A0A1H8AGT5_9BACL</name>
<dbReference type="STRING" id="1173111.SAMN05444955_101134"/>
<dbReference type="OrthoDB" id="9810874at2"/>
<dbReference type="InterPro" id="IPR052928">
    <property type="entry name" value="Desiccation-related_membrane"/>
</dbReference>
<keyword evidence="3" id="KW-1185">Reference proteome</keyword>
<reference evidence="2 3" key="1">
    <citation type="submission" date="2016-10" db="EMBL/GenBank/DDBJ databases">
        <authorList>
            <person name="de Groot N.N."/>
        </authorList>
    </citation>
    <scope>NUCLEOTIDE SEQUENCE [LARGE SCALE GENOMIC DNA]</scope>
    <source>
        <strain evidence="2 3">DSM 46701</strain>
    </source>
</reference>
<evidence type="ECO:0000313" key="3">
    <source>
        <dbReference type="Proteomes" id="UP000199695"/>
    </source>
</evidence>
<dbReference type="AlphaFoldDB" id="A0A1H8AGT5"/>
<dbReference type="PANTHER" id="PTHR35792">
    <property type="entry name" value="GENERAL STRESS PROTEIN"/>
    <property type="match status" value="1"/>
</dbReference>
<dbReference type="PANTHER" id="PTHR35792:SF1">
    <property type="entry name" value="SLL0268 PROTEIN"/>
    <property type="match status" value="1"/>
</dbReference>
<dbReference type="EMBL" id="FOCQ01000001">
    <property type="protein sequence ID" value="SEM69753.1"/>
    <property type="molecule type" value="Genomic_DNA"/>
</dbReference>
<keyword evidence="1" id="KW-0812">Transmembrane</keyword>
<proteinExistence type="predicted"/>
<gene>
    <name evidence="2" type="ORF">SAMN05444955_101134</name>
</gene>